<comment type="similarity">
    <text evidence="3">Belongs to the HIPP family.</text>
</comment>
<evidence type="ECO:0000256" key="1">
    <source>
        <dbReference type="ARBA" id="ARBA00022723"/>
    </source>
</evidence>
<dbReference type="GO" id="GO:0005759">
    <property type="term" value="C:mitochondrial matrix"/>
    <property type="evidence" value="ECO:0007669"/>
    <property type="project" value="InterPro"/>
</dbReference>
<proteinExistence type="inferred from homology"/>
<protein>
    <submittedName>
        <fullName evidence="7">Mitochondrial glycoprotein</fullName>
    </submittedName>
</protein>
<keyword evidence="2" id="KW-0636">Prenylation</keyword>
<dbReference type="GO" id="GO:0046872">
    <property type="term" value="F:metal ion binding"/>
    <property type="evidence" value="ECO:0007669"/>
    <property type="project" value="UniProtKB-KW"/>
</dbReference>
<keyword evidence="8" id="KW-1185">Reference proteome</keyword>
<dbReference type="InterPro" id="IPR036561">
    <property type="entry name" value="MAM33_sf"/>
</dbReference>
<accession>A0A9E7JVQ3</accession>
<evidence type="ECO:0000313" key="7">
    <source>
        <dbReference type="EMBL" id="URD96302.1"/>
    </source>
</evidence>
<evidence type="ECO:0000313" key="8">
    <source>
        <dbReference type="Proteomes" id="UP001055439"/>
    </source>
</evidence>
<gene>
    <name evidence="7" type="ORF">MUK42_30542</name>
</gene>
<dbReference type="InterPro" id="IPR036426">
    <property type="entry name" value="Bulb-type_lectin_dom_sf"/>
</dbReference>
<dbReference type="PANTHER" id="PTHR46195:SF12">
    <property type="entry name" value="HEAVY METAL-ASSOCIATED ISOPRENYLATED PLANT PROTEIN 4"/>
    <property type="match status" value="1"/>
</dbReference>
<organism evidence="7 8">
    <name type="scientific">Musa troglodytarum</name>
    <name type="common">fe'i banana</name>
    <dbReference type="NCBI Taxonomy" id="320322"/>
    <lineage>
        <taxon>Eukaryota</taxon>
        <taxon>Viridiplantae</taxon>
        <taxon>Streptophyta</taxon>
        <taxon>Embryophyta</taxon>
        <taxon>Tracheophyta</taxon>
        <taxon>Spermatophyta</taxon>
        <taxon>Magnoliopsida</taxon>
        <taxon>Liliopsida</taxon>
        <taxon>Zingiberales</taxon>
        <taxon>Musaceae</taxon>
        <taxon>Musa</taxon>
    </lineage>
</organism>
<evidence type="ECO:0000259" key="6">
    <source>
        <dbReference type="PROSITE" id="PS50927"/>
    </source>
</evidence>
<feature type="domain" description="HMA" evidence="5">
    <location>
        <begin position="591"/>
        <end position="654"/>
    </location>
</feature>
<dbReference type="InterPro" id="IPR044577">
    <property type="entry name" value="HIPP4/7/8/17/18/19"/>
</dbReference>
<dbReference type="Gene3D" id="2.90.10.10">
    <property type="entry name" value="Bulb-type lectin domain"/>
    <property type="match status" value="2"/>
</dbReference>
<dbReference type="SUPFAM" id="SSF55008">
    <property type="entry name" value="HMA, heavy metal-associated domain"/>
    <property type="match status" value="2"/>
</dbReference>
<evidence type="ECO:0000256" key="3">
    <source>
        <dbReference type="ARBA" id="ARBA00024045"/>
    </source>
</evidence>
<dbReference type="PROSITE" id="PS50927">
    <property type="entry name" value="BULB_LECTIN"/>
    <property type="match status" value="2"/>
</dbReference>
<evidence type="ECO:0000259" key="5">
    <source>
        <dbReference type="PROSITE" id="PS50846"/>
    </source>
</evidence>
<feature type="domain" description="Bulb-type lectin" evidence="6">
    <location>
        <begin position="253"/>
        <end position="362"/>
    </location>
</feature>
<feature type="region of interest" description="Disordered" evidence="4">
    <location>
        <begin position="128"/>
        <end position="161"/>
    </location>
</feature>
<sequence length="821" mass="91001">MAFSAALRRAASAAAPVAIRFLWRGHQASRSPLIHILSPRTTIGERTAFPFPSAAFFSSAAKKPATDADLLRVIDSEIKCAEESDDHDRVEEVPDGFPFEIQDEKGMNIVTLKRSFQGENIEVIVSMPSLVTGEEPDHDRGRDDDIEDGDQEARPGQSSVPLTVNISKGNGPSLEFSCTAYADEVTIDSMSVRENKESDDEMLAYEGPDFKSRCGDVGELPSEKRMAMPGVYALLFLLSALLSLTSPSTAHDNNVMLTGDILCPDCQLSYLDTTFTMQSDCDLVLYEQSDATFDSGTYDQGHVNCTVSLNHHGQLVISAPDGTTVWTSGTPASEGRYAAVLRPDKHVGIYGPVVWSTPDTGSASDVLMDSGEERESDDEVIPTVDNTLFSSDILGENEGLSTRDYSLTMLESCSLELVKGETQYLWVSGSVGRGEHCFLRLNRMGQLTIKDDQYRSIWSTKPSPQGDGVYVLILQSNGQAAFLVLSSFFVPVNMDEKKTEEVIVAEYKVHIHCGECARAVEKHIIRNAGVQKVDINVSSGKVIVKGSNFDVKQVQERVERKTGKKVELISPKPKPKEVKPPEKKEEKKEVIKTTVIKVHLHCANCENDLKLMLLKHKEIHKVETNRAAQTCTIVGTIKEEALIKHIRKKARKHVEIVPQKVEKKVEEKKAKLEVKDGKEELTVERKEELKAKEPTNPNLKSHFTIRSGPDKSNVTTWLARRVVECWVRKVLLSLSASPVTAYPRVEWMRAPLLADAISLFLKRTKGAIKTRSSLGLSIAFEIGCEKKEENGPAFCEDGRCCQGLSCWYSWRCCTTDCWAPL</sequence>
<reference evidence="7" key="1">
    <citation type="submission" date="2022-05" db="EMBL/GenBank/DDBJ databases">
        <title>The Musa troglodytarum L. genome provides insights into the mechanism of non-climacteric behaviour and enrichment of carotenoids.</title>
        <authorList>
            <person name="Wang J."/>
        </authorList>
    </citation>
    <scope>NUCLEOTIDE SEQUENCE</scope>
    <source>
        <tissue evidence="7">Leaf</tissue>
    </source>
</reference>
<dbReference type="GO" id="GO:0051707">
    <property type="term" value="P:response to other organism"/>
    <property type="evidence" value="ECO:0007669"/>
    <property type="project" value="UniProtKB-ARBA"/>
</dbReference>
<keyword evidence="1" id="KW-0479">Metal-binding</keyword>
<evidence type="ECO:0000256" key="2">
    <source>
        <dbReference type="ARBA" id="ARBA00023289"/>
    </source>
</evidence>
<dbReference type="InterPro" id="IPR003428">
    <property type="entry name" value="MAM33"/>
</dbReference>
<dbReference type="Pfam" id="PF00403">
    <property type="entry name" value="HMA"/>
    <property type="match status" value="2"/>
</dbReference>
<dbReference type="EMBL" id="CP097506">
    <property type="protein sequence ID" value="URD96304.1"/>
    <property type="molecule type" value="Genomic_DNA"/>
</dbReference>
<dbReference type="CDD" id="cd00371">
    <property type="entry name" value="HMA"/>
    <property type="match status" value="2"/>
</dbReference>
<dbReference type="PROSITE" id="PS50846">
    <property type="entry name" value="HMA_2"/>
    <property type="match status" value="2"/>
</dbReference>
<dbReference type="SMART" id="SM00108">
    <property type="entry name" value="B_lectin"/>
    <property type="match status" value="2"/>
</dbReference>
<dbReference type="Gene3D" id="3.10.280.10">
    <property type="entry name" value="Mitochondrial glycoprotein"/>
    <property type="match status" value="1"/>
</dbReference>
<evidence type="ECO:0000256" key="4">
    <source>
        <dbReference type="SAM" id="MobiDB-lite"/>
    </source>
</evidence>
<keyword evidence="2" id="KW-0449">Lipoprotein</keyword>
<dbReference type="Proteomes" id="UP001055439">
    <property type="component" value="Chromosome 4"/>
</dbReference>
<dbReference type="Gene3D" id="3.30.70.100">
    <property type="match status" value="2"/>
</dbReference>
<feature type="domain" description="HMA" evidence="5">
    <location>
        <begin position="502"/>
        <end position="566"/>
    </location>
</feature>
<dbReference type="OrthoDB" id="418274at2759"/>
<dbReference type="CDD" id="cd00028">
    <property type="entry name" value="B_lectin"/>
    <property type="match status" value="1"/>
</dbReference>
<dbReference type="InterPro" id="IPR001480">
    <property type="entry name" value="Bulb-type_lectin_dom"/>
</dbReference>
<name>A0A9E7JVQ3_9LILI</name>
<dbReference type="SUPFAM" id="SSF51110">
    <property type="entry name" value="alpha-D-mannose-specific plant lectins"/>
    <property type="match status" value="2"/>
</dbReference>
<dbReference type="EMBL" id="CP097506">
    <property type="protein sequence ID" value="URD96302.1"/>
    <property type="molecule type" value="Genomic_DNA"/>
</dbReference>
<feature type="domain" description="Bulb-type lectin" evidence="6">
    <location>
        <begin position="385"/>
        <end position="495"/>
    </location>
</feature>
<dbReference type="PANTHER" id="PTHR46195">
    <property type="entry name" value="HEAVY METAL-ASSOCIATED ISOPRENYLATED PLANT PROTEIN 7"/>
    <property type="match status" value="1"/>
</dbReference>
<dbReference type="InterPro" id="IPR006121">
    <property type="entry name" value="HMA_dom"/>
</dbReference>
<dbReference type="Pfam" id="PF02330">
    <property type="entry name" value="MAM33"/>
    <property type="match status" value="1"/>
</dbReference>
<dbReference type="SUPFAM" id="SSF54529">
    <property type="entry name" value="Mitochondrial glycoprotein MAM33-like"/>
    <property type="match status" value="1"/>
</dbReference>
<dbReference type="AlphaFoldDB" id="A0A9E7JVQ3"/>
<dbReference type="InterPro" id="IPR036163">
    <property type="entry name" value="HMA_dom_sf"/>
</dbReference>